<proteinExistence type="predicted"/>
<organism evidence="1 2">
    <name type="scientific">Marasmius oreades</name>
    <name type="common">fairy-ring Marasmius</name>
    <dbReference type="NCBI Taxonomy" id="181124"/>
    <lineage>
        <taxon>Eukaryota</taxon>
        <taxon>Fungi</taxon>
        <taxon>Dikarya</taxon>
        <taxon>Basidiomycota</taxon>
        <taxon>Agaricomycotina</taxon>
        <taxon>Agaricomycetes</taxon>
        <taxon>Agaricomycetidae</taxon>
        <taxon>Agaricales</taxon>
        <taxon>Marasmiineae</taxon>
        <taxon>Marasmiaceae</taxon>
        <taxon>Marasmius</taxon>
    </lineage>
</organism>
<evidence type="ECO:0000313" key="2">
    <source>
        <dbReference type="Proteomes" id="UP001049176"/>
    </source>
</evidence>
<dbReference type="InterPro" id="IPR029063">
    <property type="entry name" value="SAM-dependent_MTases_sf"/>
</dbReference>
<sequence length="375" mass="42488">MQPELFLLLREYCSLVPARSLSISNDVSFSELNKFLVKIILLNPHLQRFPPAEQYQKSFWKALISHLEQLQRTSDDDDEIDDRILERYLSLLPPALPVSGSSHASIRGEICGLGLPLRPPPNKSFVTHFWKPIISDTGSVRAVDVSQYQTTTLHESRTIIESGTTGLRTWSASLHLAEYIIIHSDLIRKKRILELGSGIGFLGIIVATVQRLLQQPMPIWLTDGNEVVLAQCRKNVSLDCNLSSSHPDVHYGNLDWFDALENDPRLDGFIKECDPDLVLGADIVFDPTLIEPLVALLSQLLRRKDRGRMSIIALTVRKEETYRGFLTAVQERGMTVEELSFERNSEMFIETIEGQAARDVRILKLTPKYKVCKDL</sequence>
<dbReference type="RefSeq" id="XP_043016245.1">
    <property type="nucleotide sequence ID" value="XM_043147535.1"/>
</dbReference>
<dbReference type="Gene3D" id="3.40.50.150">
    <property type="entry name" value="Vaccinia Virus protein VP39"/>
    <property type="match status" value="1"/>
</dbReference>
<protein>
    <recommendedName>
        <fullName evidence="3">FAM86 N-terminal domain-containing protein</fullName>
    </recommendedName>
</protein>
<evidence type="ECO:0000313" key="1">
    <source>
        <dbReference type="EMBL" id="KAG7099775.1"/>
    </source>
</evidence>
<comment type="caution">
    <text evidence="1">The sequence shown here is derived from an EMBL/GenBank/DDBJ whole genome shotgun (WGS) entry which is preliminary data.</text>
</comment>
<keyword evidence="2" id="KW-1185">Reference proteome</keyword>
<dbReference type="PANTHER" id="PTHR14614">
    <property type="entry name" value="HEPATOCELLULAR CARCINOMA-ASSOCIATED ANTIGEN"/>
    <property type="match status" value="1"/>
</dbReference>
<dbReference type="GeneID" id="66070663"/>
<dbReference type="SUPFAM" id="SSF53335">
    <property type="entry name" value="S-adenosyl-L-methionine-dependent methyltransferases"/>
    <property type="match status" value="1"/>
</dbReference>
<dbReference type="Pfam" id="PF10294">
    <property type="entry name" value="Methyltransf_16"/>
    <property type="match status" value="1"/>
</dbReference>
<evidence type="ECO:0008006" key="3">
    <source>
        <dbReference type="Google" id="ProtNLM"/>
    </source>
</evidence>
<dbReference type="KEGG" id="more:E1B28_001587"/>
<dbReference type="Proteomes" id="UP001049176">
    <property type="component" value="Chromosome 1"/>
</dbReference>
<dbReference type="AlphaFoldDB" id="A0A9P7V3Q4"/>
<reference evidence="1" key="1">
    <citation type="journal article" date="2021" name="Genome Biol. Evol.">
        <title>The assembled and annotated genome of the fairy-ring fungus Marasmius oreades.</title>
        <authorList>
            <person name="Hiltunen M."/>
            <person name="Ament-Velasquez S.L."/>
            <person name="Johannesson H."/>
        </authorList>
    </citation>
    <scope>NUCLEOTIDE SEQUENCE</scope>
    <source>
        <strain evidence="1">03SP1</strain>
    </source>
</reference>
<dbReference type="OrthoDB" id="194386at2759"/>
<gene>
    <name evidence="1" type="ORF">E1B28_001587</name>
</gene>
<name>A0A9P7V3Q4_9AGAR</name>
<accession>A0A9P7V3Q4</accession>
<dbReference type="PANTHER" id="PTHR14614:SF130">
    <property type="entry name" value="PROTEIN-LYSINE N-METHYLTRANSFERASE EEF2KMT"/>
    <property type="match status" value="1"/>
</dbReference>
<dbReference type="GO" id="GO:0008757">
    <property type="term" value="F:S-adenosylmethionine-dependent methyltransferase activity"/>
    <property type="evidence" value="ECO:0007669"/>
    <property type="project" value="UniProtKB-ARBA"/>
</dbReference>
<dbReference type="InterPro" id="IPR019410">
    <property type="entry name" value="Methyltransf_16"/>
</dbReference>
<dbReference type="EMBL" id="CM032181">
    <property type="protein sequence ID" value="KAG7099775.1"/>
    <property type="molecule type" value="Genomic_DNA"/>
</dbReference>